<evidence type="ECO:0000256" key="5">
    <source>
        <dbReference type="ARBA" id="ARBA00023316"/>
    </source>
</evidence>
<evidence type="ECO:0000259" key="6">
    <source>
        <dbReference type="PROSITE" id="PS52029"/>
    </source>
</evidence>
<dbReference type="InterPro" id="IPR050979">
    <property type="entry name" value="LD-transpeptidase"/>
</dbReference>
<evidence type="ECO:0000256" key="2">
    <source>
        <dbReference type="ARBA" id="ARBA00022679"/>
    </source>
</evidence>
<dbReference type="GO" id="GO:0016740">
    <property type="term" value="F:transferase activity"/>
    <property type="evidence" value="ECO:0007669"/>
    <property type="project" value="UniProtKB-KW"/>
</dbReference>
<comment type="pathway">
    <text evidence="1">Cell wall biogenesis; peptidoglycan biosynthesis.</text>
</comment>
<keyword evidence="4" id="KW-0573">Peptidoglycan synthesis</keyword>
<comment type="caution">
    <text evidence="7">The sequence shown here is derived from an EMBL/GenBank/DDBJ whole genome shotgun (WGS) entry which is preliminary data.</text>
</comment>
<evidence type="ECO:0000313" key="7">
    <source>
        <dbReference type="EMBL" id="MPM49512.1"/>
    </source>
</evidence>
<dbReference type="EMBL" id="VSSQ01012558">
    <property type="protein sequence ID" value="MPM49512.1"/>
    <property type="molecule type" value="Genomic_DNA"/>
</dbReference>
<dbReference type="GO" id="GO:0008360">
    <property type="term" value="P:regulation of cell shape"/>
    <property type="evidence" value="ECO:0007669"/>
    <property type="project" value="UniProtKB-KW"/>
</dbReference>
<dbReference type="Pfam" id="PF03734">
    <property type="entry name" value="YkuD"/>
    <property type="match status" value="1"/>
</dbReference>
<feature type="domain" description="L,D-TPase catalytic" evidence="6">
    <location>
        <begin position="74"/>
        <end position="209"/>
    </location>
</feature>
<proteinExistence type="predicted"/>
<dbReference type="GO" id="GO:0071972">
    <property type="term" value="F:peptidoglycan L,D-transpeptidase activity"/>
    <property type="evidence" value="ECO:0007669"/>
    <property type="project" value="TreeGrafter"/>
</dbReference>
<name>A0A645A8Q8_9ZZZZ</name>
<evidence type="ECO:0000256" key="4">
    <source>
        <dbReference type="ARBA" id="ARBA00022984"/>
    </source>
</evidence>
<dbReference type="SUPFAM" id="SSF141523">
    <property type="entry name" value="L,D-transpeptidase catalytic domain-like"/>
    <property type="match status" value="1"/>
</dbReference>
<evidence type="ECO:0000256" key="1">
    <source>
        <dbReference type="ARBA" id="ARBA00004752"/>
    </source>
</evidence>
<dbReference type="GO" id="GO:0005576">
    <property type="term" value="C:extracellular region"/>
    <property type="evidence" value="ECO:0007669"/>
    <property type="project" value="TreeGrafter"/>
</dbReference>
<keyword evidence="3" id="KW-0133">Cell shape</keyword>
<dbReference type="InterPro" id="IPR005490">
    <property type="entry name" value="LD_TPept_cat_dom"/>
</dbReference>
<evidence type="ECO:0000256" key="3">
    <source>
        <dbReference type="ARBA" id="ARBA00022960"/>
    </source>
</evidence>
<dbReference type="PANTHER" id="PTHR30582:SF2">
    <property type="entry name" value="L,D-TRANSPEPTIDASE YCIB-RELATED"/>
    <property type="match status" value="1"/>
</dbReference>
<dbReference type="UniPathway" id="UPA00219"/>
<dbReference type="Gene3D" id="2.40.440.10">
    <property type="entry name" value="L,D-transpeptidase catalytic domain-like"/>
    <property type="match status" value="1"/>
</dbReference>
<organism evidence="7">
    <name type="scientific">bioreactor metagenome</name>
    <dbReference type="NCBI Taxonomy" id="1076179"/>
    <lineage>
        <taxon>unclassified sequences</taxon>
        <taxon>metagenomes</taxon>
        <taxon>ecological metagenomes</taxon>
    </lineage>
</organism>
<dbReference type="CDD" id="cd16913">
    <property type="entry name" value="YkuD_like"/>
    <property type="match status" value="1"/>
</dbReference>
<keyword evidence="5" id="KW-0961">Cell wall biogenesis/degradation</keyword>
<dbReference type="PROSITE" id="PS52029">
    <property type="entry name" value="LD_TPASE"/>
    <property type="match status" value="1"/>
</dbReference>
<dbReference type="InterPro" id="IPR038063">
    <property type="entry name" value="Transpep_catalytic_dom"/>
</dbReference>
<dbReference type="GO" id="GO:0018104">
    <property type="term" value="P:peptidoglycan-protein cross-linking"/>
    <property type="evidence" value="ECO:0007669"/>
    <property type="project" value="TreeGrafter"/>
</dbReference>
<reference evidence="7" key="1">
    <citation type="submission" date="2019-08" db="EMBL/GenBank/DDBJ databases">
        <authorList>
            <person name="Kucharzyk K."/>
            <person name="Murdoch R.W."/>
            <person name="Higgins S."/>
            <person name="Loffler F."/>
        </authorList>
    </citation>
    <scope>NUCLEOTIDE SEQUENCE</scope>
</reference>
<gene>
    <name evidence="7" type="ORF">SDC9_96242</name>
</gene>
<dbReference type="GO" id="GO:0071555">
    <property type="term" value="P:cell wall organization"/>
    <property type="evidence" value="ECO:0007669"/>
    <property type="project" value="UniProtKB-KW"/>
</dbReference>
<protein>
    <recommendedName>
        <fullName evidence="6">L,D-TPase catalytic domain-containing protein</fullName>
    </recommendedName>
</protein>
<keyword evidence="2" id="KW-0808">Transferase</keyword>
<dbReference type="AlphaFoldDB" id="A0A645A8Q8"/>
<dbReference type="PANTHER" id="PTHR30582">
    <property type="entry name" value="L,D-TRANSPEPTIDASE"/>
    <property type="match status" value="1"/>
</dbReference>
<sequence length="210" mass="23639">MSDQYDVERYQSAPLYSIGDETKLIRYGRDGWLVKILGSDTTEMVRIAGVSLEGEYLLPKRYLISWGDSVRFDKVVVVDVTNQNITTLEKNSDEWHILSMNPATTGVHKPPHAQETPTGIFAVQDKKEKMYYVRDGTSVIAGYAPYASRFTNGAYVHGVPVQYPHKKIIEYSSSLGTTPRSHMCVRNASSHAKFVYDWAAVKQSVIIVID</sequence>
<accession>A0A645A8Q8</accession>